<dbReference type="PANTHER" id="PTHR43343:SF3">
    <property type="entry name" value="PROTEASE DO-LIKE 8, CHLOROPLASTIC"/>
    <property type="match status" value="1"/>
</dbReference>
<dbReference type="AlphaFoldDB" id="A0AAD0NWR0"/>
<dbReference type="PRINTS" id="PR00834">
    <property type="entry name" value="PROTEASES2C"/>
</dbReference>
<dbReference type="EMBL" id="CP029604">
    <property type="protein sequence ID" value="AWO83407.1"/>
    <property type="molecule type" value="Genomic_DNA"/>
</dbReference>
<dbReference type="Gene3D" id="2.30.42.10">
    <property type="match status" value="1"/>
</dbReference>
<dbReference type="Proteomes" id="UP000247118">
    <property type="component" value="Chromosome"/>
</dbReference>
<feature type="compositionally biased region" description="Polar residues" evidence="4">
    <location>
        <begin position="73"/>
        <end position="82"/>
    </location>
</feature>
<feature type="compositionally biased region" description="Low complexity" evidence="4">
    <location>
        <begin position="38"/>
        <end position="66"/>
    </location>
</feature>
<organism evidence="7 8">
    <name type="scientific">Gordonia terrae</name>
    <dbReference type="NCBI Taxonomy" id="2055"/>
    <lineage>
        <taxon>Bacteria</taxon>
        <taxon>Bacillati</taxon>
        <taxon>Actinomycetota</taxon>
        <taxon>Actinomycetes</taxon>
        <taxon>Mycobacteriales</taxon>
        <taxon>Gordoniaceae</taxon>
        <taxon>Gordonia</taxon>
    </lineage>
</organism>
<dbReference type="InterPro" id="IPR001940">
    <property type="entry name" value="Peptidase_S1C"/>
</dbReference>
<evidence type="ECO:0000313" key="7">
    <source>
        <dbReference type="EMBL" id="AWO83407.1"/>
    </source>
</evidence>
<dbReference type="GO" id="GO:0006508">
    <property type="term" value="P:proteolysis"/>
    <property type="evidence" value="ECO:0007669"/>
    <property type="project" value="UniProtKB-KW"/>
</dbReference>
<dbReference type="KEGG" id="gta:BCM27_07520"/>
<dbReference type="Gene3D" id="2.40.10.10">
    <property type="entry name" value="Trypsin-like serine proteases"/>
    <property type="match status" value="2"/>
</dbReference>
<evidence type="ECO:0000256" key="5">
    <source>
        <dbReference type="SAM" id="Phobius"/>
    </source>
</evidence>
<evidence type="ECO:0000313" key="8">
    <source>
        <dbReference type="Proteomes" id="UP000247118"/>
    </source>
</evidence>
<protein>
    <submittedName>
        <fullName evidence="7">PDZ domain-containing protein</fullName>
    </submittedName>
</protein>
<evidence type="ECO:0000256" key="3">
    <source>
        <dbReference type="ARBA" id="ARBA00022801"/>
    </source>
</evidence>
<dbReference type="RefSeq" id="WP_004020046.1">
    <property type="nucleotide sequence ID" value="NZ_CABEIC010000002.1"/>
</dbReference>
<evidence type="ECO:0000259" key="6">
    <source>
        <dbReference type="SMART" id="SM00228"/>
    </source>
</evidence>
<comment type="similarity">
    <text evidence="1">Belongs to the peptidase S1C family.</text>
</comment>
<sequence length="505" mass="47888">MTTGGSHGDGSYGGGQHGDGQPGGDQHGGGQPGGGRPAGAHHAAPGNEASSPGGSFGPPSGSFPAPGGRPGYPSSNAPTSSYGRPGTSPFPPQGPYGPGPAYGQSGPAPYGAQLGSQPGMPGQGADGSSAAPTKKKGGGGRLVALGVGALVLALVAGGAGGVAGYNLADSDGGSSTSSGPLGGDPGNGNTAPVAAPAGSVQEVAARVTPSVVSIEVASGGAMGSGSGVVLSDDGVIMTNNHVVSAGGDGPASRVAVNFADGSRSQARVLGADPISDIAVIKVDRDDLTPITVGNSNNLAVGQDVIAIGSPLGLAGTVTTGIISALNRPVLTSRDPGTNTTSVIDAIQTDAAINPGNSGGALVNARGALIGINTAIATLGGGEEQAGGSIGLGFAIPIDQAIRVARELESTGKATHANIGVSVRPSGASDAPGAVVTAVTPGGPAASAGIPDDAVITKVDDRVISSGDALVAAVRSHAPGDTVSVTYVDNGATKTAQVKLGTLEVG</sequence>
<name>A0AAD0NWR0_9ACTN</name>
<feature type="domain" description="PDZ" evidence="6">
    <location>
        <begin position="416"/>
        <end position="490"/>
    </location>
</feature>
<evidence type="ECO:0000256" key="2">
    <source>
        <dbReference type="ARBA" id="ARBA00022670"/>
    </source>
</evidence>
<feature type="compositionally biased region" description="Pro residues" evidence="4">
    <location>
        <begin position="88"/>
        <end position="98"/>
    </location>
</feature>
<dbReference type="InterPro" id="IPR051201">
    <property type="entry name" value="Chloro_Bact_Ser_Proteases"/>
</dbReference>
<gene>
    <name evidence="7" type="ORF">DLJ61_07590</name>
</gene>
<feature type="compositionally biased region" description="Low complexity" evidence="4">
    <location>
        <begin position="99"/>
        <end position="112"/>
    </location>
</feature>
<dbReference type="Pfam" id="PF13365">
    <property type="entry name" value="Trypsin_2"/>
    <property type="match status" value="1"/>
</dbReference>
<proteinExistence type="inferred from homology"/>
<keyword evidence="2" id="KW-0645">Protease</keyword>
<evidence type="ECO:0000256" key="1">
    <source>
        <dbReference type="ARBA" id="ARBA00010541"/>
    </source>
</evidence>
<keyword evidence="5" id="KW-0472">Membrane</keyword>
<evidence type="ECO:0000256" key="4">
    <source>
        <dbReference type="SAM" id="MobiDB-lite"/>
    </source>
</evidence>
<feature type="transmembrane region" description="Helical" evidence="5">
    <location>
        <begin position="142"/>
        <end position="168"/>
    </location>
</feature>
<feature type="region of interest" description="Disordered" evidence="4">
    <location>
        <begin position="1"/>
        <end position="137"/>
    </location>
</feature>
<dbReference type="SUPFAM" id="SSF50494">
    <property type="entry name" value="Trypsin-like serine proteases"/>
    <property type="match status" value="1"/>
</dbReference>
<keyword evidence="5" id="KW-1133">Transmembrane helix</keyword>
<dbReference type="PANTHER" id="PTHR43343">
    <property type="entry name" value="PEPTIDASE S12"/>
    <property type="match status" value="1"/>
</dbReference>
<dbReference type="Pfam" id="PF13180">
    <property type="entry name" value="PDZ_2"/>
    <property type="match status" value="1"/>
</dbReference>
<dbReference type="SMART" id="SM00228">
    <property type="entry name" value="PDZ"/>
    <property type="match status" value="1"/>
</dbReference>
<feature type="region of interest" description="Disordered" evidence="4">
    <location>
        <begin position="171"/>
        <end position="194"/>
    </location>
</feature>
<feature type="compositionally biased region" description="Gly residues" evidence="4">
    <location>
        <begin position="1"/>
        <end position="37"/>
    </location>
</feature>
<keyword evidence="3" id="KW-0378">Hydrolase</keyword>
<reference evidence="7 8" key="1">
    <citation type="submission" date="2018-05" db="EMBL/GenBank/DDBJ databases">
        <title>Complete genome sequence of Gordonia terrae NRRL B-16283.</title>
        <authorList>
            <person name="Garlena R.A."/>
            <person name="Russell D.A."/>
            <person name="Hatfull G.F."/>
        </authorList>
    </citation>
    <scope>NUCLEOTIDE SEQUENCE [LARGE SCALE GENOMIC DNA]</scope>
    <source>
        <strain evidence="7 8">NRRL B-16283</strain>
    </source>
</reference>
<dbReference type="InterPro" id="IPR043504">
    <property type="entry name" value="Peptidase_S1_PA_chymotrypsin"/>
</dbReference>
<dbReference type="InterPro" id="IPR001478">
    <property type="entry name" value="PDZ"/>
</dbReference>
<dbReference type="InterPro" id="IPR009003">
    <property type="entry name" value="Peptidase_S1_PA"/>
</dbReference>
<dbReference type="GO" id="GO:0004252">
    <property type="term" value="F:serine-type endopeptidase activity"/>
    <property type="evidence" value="ECO:0007669"/>
    <property type="project" value="InterPro"/>
</dbReference>
<accession>A0AAD0NWR0</accession>
<dbReference type="InterPro" id="IPR036034">
    <property type="entry name" value="PDZ_sf"/>
</dbReference>
<keyword evidence="5" id="KW-0812">Transmembrane</keyword>
<dbReference type="GeneID" id="32687613"/>
<dbReference type="SUPFAM" id="SSF50156">
    <property type="entry name" value="PDZ domain-like"/>
    <property type="match status" value="1"/>
</dbReference>